<name>A0A1Z5JXL1_FISSO</name>
<proteinExistence type="predicted"/>
<dbReference type="EMBL" id="BDSP01000131">
    <property type="protein sequence ID" value="GAX18491.1"/>
    <property type="molecule type" value="Genomic_DNA"/>
</dbReference>
<dbReference type="Proteomes" id="UP000198406">
    <property type="component" value="Unassembled WGS sequence"/>
</dbReference>
<comment type="caution">
    <text evidence="2">The sequence shown here is derived from an EMBL/GenBank/DDBJ whole genome shotgun (WGS) entry which is preliminary data.</text>
</comment>
<evidence type="ECO:0000313" key="2">
    <source>
        <dbReference type="EMBL" id="GAX18491.1"/>
    </source>
</evidence>
<dbReference type="InParanoid" id="A0A1Z5JXL1"/>
<protein>
    <submittedName>
        <fullName evidence="2">Uncharacterized protein</fullName>
    </submittedName>
</protein>
<gene>
    <name evidence="2" type="ORF">FisN_10Hu311</name>
</gene>
<keyword evidence="3" id="KW-1185">Reference proteome</keyword>
<evidence type="ECO:0000313" key="3">
    <source>
        <dbReference type="Proteomes" id="UP000198406"/>
    </source>
</evidence>
<dbReference type="AlphaFoldDB" id="A0A1Z5JXL1"/>
<sequence>MRVSKRSISSLSPQSNDYSSCKRQRTKSPEKLCSAADQPPVAPSQDRDLLVGSGDSFATQVQPGDLSECPPLLSEETNEVRPSSKKPMSILRMKHRHAVRPEAPLVSVLPFSIVAEGSDEKWTSLSCSPSRRGVSFAPQIVTGVKEIPNRFSLTTEEKDSMYCDVRTLNLEGDKRLVEREFECSRFCLDNVVEEHEFFRTHLGELTHPAQLRAYMFNVFGHLPVDTPITGYCSREEYLACMKKYTADWHSAIAEGRFHPDRAAKAIQVVQAKRLRRRLRRAAKS</sequence>
<accession>A0A1Z5JXL1</accession>
<organism evidence="2 3">
    <name type="scientific">Fistulifera solaris</name>
    <name type="common">Oleaginous diatom</name>
    <dbReference type="NCBI Taxonomy" id="1519565"/>
    <lineage>
        <taxon>Eukaryota</taxon>
        <taxon>Sar</taxon>
        <taxon>Stramenopiles</taxon>
        <taxon>Ochrophyta</taxon>
        <taxon>Bacillariophyta</taxon>
        <taxon>Bacillariophyceae</taxon>
        <taxon>Bacillariophycidae</taxon>
        <taxon>Naviculales</taxon>
        <taxon>Naviculaceae</taxon>
        <taxon>Fistulifera</taxon>
    </lineage>
</organism>
<reference evidence="2 3" key="1">
    <citation type="journal article" date="2015" name="Plant Cell">
        <title>Oil accumulation by the oleaginous diatom Fistulifera solaris as revealed by the genome and transcriptome.</title>
        <authorList>
            <person name="Tanaka T."/>
            <person name="Maeda Y."/>
            <person name="Veluchamy A."/>
            <person name="Tanaka M."/>
            <person name="Abida H."/>
            <person name="Marechal E."/>
            <person name="Bowler C."/>
            <person name="Muto M."/>
            <person name="Sunaga Y."/>
            <person name="Tanaka M."/>
            <person name="Yoshino T."/>
            <person name="Taniguchi T."/>
            <person name="Fukuda Y."/>
            <person name="Nemoto M."/>
            <person name="Matsumoto M."/>
            <person name="Wong P.S."/>
            <person name="Aburatani S."/>
            <person name="Fujibuchi W."/>
        </authorList>
    </citation>
    <scope>NUCLEOTIDE SEQUENCE [LARGE SCALE GENOMIC DNA]</scope>
    <source>
        <strain evidence="2 3">JPCC DA0580</strain>
    </source>
</reference>
<feature type="region of interest" description="Disordered" evidence="1">
    <location>
        <begin position="1"/>
        <end position="68"/>
    </location>
</feature>
<evidence type="ECO:0000256" key="1">
    <source>
        <dbReference type="SAM" id="MobiDB-lite"/>
    </source>
</evidence>
<feature type="compositionally biased region" description="Polar residues" evidence="1">
    <location>
        <begin position="1"/>
        <end position="21"/>
    </location>
</feature>